<reference evidence="1" key="1">
    <citation type="journal article" date="2012" name="Nat. Genet.">
        <title>Whole-genome sequence of Schistosoma haematobium.</title>
        <authorList>
            <person name="Young N.D."/>
            <person name="Jex A.R."/>
            <person name="Li B."/>
            <person name="Liu S."/>
            <person name="Yang L."/>
            <person name="Xiong Z."/>
            <person name="Li Y."/>
            <person name="Cantacessi C."/>
            <person name="Hall R.S."/>
            <person name="Xu X."/>
            <person name="Chen F."/>
            <person name="Wu X."/>
            <person name="Zerlotini A."/>
            <person name="Oliveira G."/>
            <person name="Hofmann A."/>
            <person name="Zhang G."/>
            <person name="Fang X."/>
            <person name="Kang Y."/>
            <person name="Campbell B.E."/>
            <person name="Loukas A."/>
            <person name="Ranganathan S."/>
            <person name="Rollinson D."/>
            <person name="Rinaldi G."/>
            <person name="Brindley P.J."/>
            <person name="Yang H."/>
            <person name="Wang J."/>
            <person name="Wang J."/>
            <person name="Gasser R.B."/>
        </authorList>
    </citation>
    <scope>NUCLEOTIDE SEQUENCE</scope>
</reference>
<dbReference type="GeneID" id="24598670"/>
<dbReference type="EMBL" id="AMPZ03000001">
    <property type="protein sequence ID" value="KAH9594730.1"/>
    <property type="molecule type" value="Genomic_DNA"/>
</dbReference>
<evidence type="ECO:0000313" key="1">
    <source>
        <dbReference type="EMBL" id="KAH9594730.1"/>
    </source>
</evidence>
<dbReference type="AlphaFoldDB" id="A0A922LVG8"/>
<accession>A0A922LVG8</accession>
<reference evidence="1" key="4">
    <citation type="journal article" date="2022" name="PLoS Pathog.">
        <title>Chromosome-level genome of Schistosoma haematobium underpins genome-wide explorations of molecular variation.</title>
        <authorList>
            <person name="Stroehlein A.J."/>
            <person name="Korhonen P.K."/>
            <person name="Lee V.V."/>
            <person name="Ralph S.A."/>
            <person name="Mentink-Kane M."/>
            <person name="You H."/>
            <person name="McManus D.P."/>
            <person name="Tchuente L.T."/>
            <person name="Stothard J.R."/>
            <person name="Kaur P."/>
            <person name="Dudchenko O."/>
            <person name="Aiden E.L."/>
            <person name="Yang B."/>
            <person name="Yang H."/>
            <person name="Emery A.M."/>
            <person name="Webster B.L."/>
            <person name="Brindley P.J."/>
            <person name="Rollinson D."/>
            <person name="Chang B.C.H."/>
            <person name="Gasser R.B."/>
            <person name="Young N.D."/>
        </authorList>
    </citation>
    <scope>NUCLEOTIDE SEQUENCE</scope>
</reference>
<comment type="caution">
    <text evidence="1">The sequence shown here is derived from an EMBL/GenBank/DDBJ whole genome shotgun (WGS) entry which is preliminary data.</text>
</comment>
<dbReference type="RefSeq" id="XP_051073779.1">
    <property type="nucleotide sequence ID" value="XM_051218439.1"/>
</dbReference>
<evidence type="ECO:0000313" key="2">
    <source>
        <dbReference type="Proteomes" id="UP000471633"/>
    </source>
</evidence>
<reference evidence="1" key="3">
    <citation type="submission" date="2021-06" db="EMBL/GenBank/DDBJ databases">
        <title>Chromosome-level genome assembly for S. haematobium.</title>
        <authorList>
            <person name="Stroehlein A.J."/>
        </authorList>
    </citation>
    <scope>NUCLEOTIDE SEQUENCE</scope>
</reference>
<organism evidence="1 2">
    <name type="scientific">Schistosoma haematobium</name>
    <name type="common">Blood fluke</name>
    <dbReference type="NCBI Taxonomy" id="6185"/>
    <lineage>
        <taxon>Eukaryota</taxon>
        <taxon>Metazoa</taxon>
        <taxon>Spiralia</taxon>
        <taxon>Lophotrochozoa</taxon>
        <taxon>Platyhelminthes</taxon>
        <taxon>Trematoda</taxon>
        <taxon>Digenea</taxon>
        <taxon>Strigeidida</taxon>
        <taxon>Schistosomatoidea</taxon>
        <taxon>Schistosomatidae</taxon>
        <taxon>Schistosoma</taxon>
    </lineage>
</organism>
<keyword evidence="2" id="KW-1185">Reference proteome</keyword>
<gene>
    <name evidence="1" type="ORF">MS3_00010100</name>
</gene>
<name>A0A922LVG8_SCHHA</name>
<proteinExistence type="predicted"/>
<dbReference type="CTD" id="24598670"/>
<dbReference type="RefSeq" id="XP_051073777.1">
    <property type="nucleotide sequence ID" value="XM_051218438.1"/>
</dbReference>
<sequence>LDRGGILKVRTVMVRYGFTTQDKFSPSKSYGRVSCMKKSPMKGRCRSLSALAPTKFTDAGHFIPLTACCVQVEPLSSLPVEYASVVTRPCSIVCEVASILNEEEDFQIQINTDDPVNIECHISLPVLPVSLQDYASPEPSLVPDSIPMFTNITGGRTIW</sequence>
<dbReference type="EMBL" id="AMPZ03000001">
    <property type="protein sequence ID" value="KAH9594728.1"/>
    <property type="molecule type" value="Genomic_DNA"/>
</dbReference>
<protein>
    <submittedName>
        <fullName evidence="1">Uncharacterized protein</fullName>
    </submittedName>
</protein>
<dbReference type="Proteomes" id="UP000471633">
    <property type="component" value="Unassembled WGS sequence"/>
</dbReference>
<feature type="non-terminal residue" evidence="1">
    <location>
        <position position="1"/>
    </location>
</feature>
<reference evidence="1" key="2">
    <citation type="journal article" date="2019" name="Gigascience">
        <title>High-quality Schistosoma haematobium genome achieved by single-molecule and long-range sequencing.</title>
        <authorList>
            <person name="Stroehlein A.J."/>
            <person name="Korhonen P.K."/>
            <person name="Chong T.M."/>
            <person name="Lim Y.L."/>
            <person name="Chan K.G."/>
            <person name="Webster B."/>
            <person name="Rollinson D."/>
            <person name="Brindley P.J."/>
            <person name="Gasser R.B."/>
            <person name="Young N.D."/>
        </authorList>
    </citation>
    <scope>NUCLEOTIDE SEQUENCE</scope>
</reference>